<comment type="caution">
    <text evidence="3">The sequence shown here is derived from an EMBL/GenBank/DDBJ whole genome shotgun (WGS) entry which is preliminary data.</text>
</comment>
<dbReference type="Proteomes" id="UP001303160">
    <property type="component" value="Unassembled WGS sequence"/>
</dbReference>
<feature type="transmembrane region" description="Helical" evidence="2">
    <location>
        <begin position="375"/>
        <end position="402"/>
    </location>
</feature>
<feature type="region of interest" description="Disordered" evidence="1">
    <location>
        <begin position="139"/>
        <end position="162"/>
    </location>
</feature>
<evidence type="ECO:0000256" key="1">
    <source>
        <dbReference type="SAM" id="MobiDB-lite"/>
    </source>
</evidence>
<keyword evidence="4" id="KW-1185">Reference proteome</keyword>
<accession>A0AAN6XK54</accession>
<feature type="transmembrane region" description="Helical" evidence="2">
    <location>
        <begin position="343"/>
        <end position="363"/>
    </location>
</feature>
<dbReference type="AlphaFoldDB" id="A0AAN6XK54"/>
<keyword evidence="2" id="KW-0812">Transmembrane</keyword>
<evidence type="ECO:0000313" key="3">
    <source>
        <dbReference type="EMBL" id="KAK4199967.1"/>
    </source>
</evidence>
<evidence type="ECO:0000256" key="2">
    <source>
        <dbReference type="SAM" id="Phobius"/>
    </source>
</evidence>
<sequence>MAQLCLSVAVTAAHRDMFFIKYLAEHCSDGLILASPNELDEKISGQPSAFMAQGILTYSSTACELLIARYPSLISQLVPQLPPDQRLETSVSYPAAMKASVLSEDAISPMDAMQLPEFIFFVGSGDHCRLLQKLRANAGRRGAQQGPSQPNHPAEARIASSNDIELGLQRRPTARENEPGRFGWKSSPLTRSEFHWLLLGLIANGGDERLSLWGLVKSQTGPKSGNEDVGLLYYVRLAIRYGNNKALEELLNLYKIQQYPKSLTWKSNFVSPLDLALFILSDSKHFGVFPAPRSTPVHFRPADQDITKKTIEILGAYGLKSPSKHWEVLGLLSLNSGSQLSFILLYTTLHIGLITATLVPLIYPKLVAVPEMTVFPLISYLLSMLVWGPLFLSMSTTTVVAYSSLGCFDSRAFGPKYRRSGWLSISLYTIWGLVIYCFGFFYQLWSPGDKFLMIFMGLFYGSWLPFIAIFALIALVAWLGRLKHEKSKGGDEALRIDGVPTIQPVVRS</sequence>
<gene>
    <name evidence="3" type="ORF">QBC40DRAFT_265438</name>
</gene>
<keyword evidence="2" id="KW-0472">Membrane</keyword>
<organism evidence="3 4">
    <name type="scientific">Triangularia verruculosa</name>
    <dbReference type="NCBI Taxonomy" id="2587418"/>
    <lineage>
        <taxon>Eukaryota</taxon>
        <taxon>Fungi</taxon>
        <taxon>Dikarya</taxon>
        <taxon>Ascomycota</taxon>
        <taxon>Pezizomycotina</taxon>
        <taxon>Sordariomycetes</taxon>
        <taxon>Sordariomycetidae</taxon>
        <taxon>Sordariales</taxon>
        <taxon>Podosporaceae</taxon>
        <taxon>Triangularia</taxon>
    </lineage>
</organism>
<reference evidence="3" key="1">
    <citation type="journal article" date="2023" name="Mol. Phylogenet. Evol.">
        <title>Genome-scale phylogeny and comparative genomics of the fungal order Sordariales.</title>
        <authorList>
            <person name="Hensen N."/>
            <person name="Bonometti L."/>
            <person name="Westerberg I."/>
            <person name="Brannstrom I.O."/>
            <person name="Guillou S."/>
            <person name="Cros-Aarteil S."/>
            <person name="Calhoun S."/>
            <person name="Haridas S."/>
            <person name="Kuo A."/>
            <person name="Mondo S."/>
            <person name="Pangilinan J."/>
            <person name="Riley R."/>
            <person name="LaButti K."/>
            <person name="Andreopoulos B."/>
            <person name="Lipzen A."/>
            <person name="Chen C."/>
            <person name="Yan M."/>
            <person name="Daum C."/>
            <person name="Ng V."/>
            <person name="Clum A."/>
            <person name="Steindorff A."/>
            <person name="Ohm R.A."/>
            <person name="Martin F."/>
            <person name="Silar P."/>
            <person name="Natvig D.O."/>
            <person name="Lalanne C."/>
            <person name="Gautier V."/>
            <person name="Ament-Velasquez S.L."/>
            <person name="Kruys A."/>
            <person name="Hutchinson M.I."/>
            <person name="Powell A.J."/>
            <person name="Barry K."/>
            <person name="Miller A.N."/>
            <person name="Grigoriev I.V."/>
            <person name="Debuchy R."/>
            <person name="Gladieux P."/>
            <person name="Hiltunen Thoren M."/>
            <person name="Johannesson H."/>
        </authorList>
    </citation>
    <scope>NUCLEOTIDE SEQUENCE</scope>
    <source>
        <strain evidence="3">CBS 315.58</strain>
    </source>
</reference>
<proteinExistence type="predicted"/>
<name>A0AAN6XK54_9PEZI</name>
<dbReference type="EMBL" id="MU863925">
    <property type="protein sequence ID" value="KAK4199967.1"/>
    <property type="molecule type" value="Genomic_DNA"/>
</dbReference>
<evidence type="ECO:0000313" key="4">
    <source>
        <dbReference type="Proteomes" id="UP001303160"/>
    </source>
</evidence>
<reference evidence="3" key="2">
    <citation type="submission" date="2023-05" db="EMBL/GenBank/DDBJ databases">
        <authorList>
            <consortium name="Lawrence Berkeley National Laboratory"/>
            <person name="Steindorff A."/>
            <person name="Hensen N."/>
            <person name="Bonometti L."/>
            <person name="Westerberg I."/>
            <person name="Brannstrom I.O."/>
            <person name="Guillou S."/>
            <person name="Cros-Aarteil S."/>
            <person name="Calhoun S."/>
            <person name="Haridas S."/>
            <person name="Kuo A."/>
            <person name="Mondo S."/>
            <person name="Pangilinan J."/>
            <person name="Riley R."/>
            <person name="Labutti K."/>
            <person name="Andreopoulos B."/>
            <person name="Lipzen A."/>
            <person name="Chen C."/>
            <person name="Yanf M."/>
            <person name="Daum C."/>
            <person name="Ng V."/>
            <person name="Clum A."/>
            <person name="Ohm R."/>
            <person name="Martin F."/>
            <person name="Silar P."/>
            <person name="Natvig D."/>
            <person name="Lalanne C."/>
            <person name="Gautier V."/>
            <person name="Ament-Velasquez S.L."/>
            <person name="Kruys A."/>
            <person name="Hutchinson M.I."/>
            <person name="Powell A.J."/>
            <person name="Barry K."/>
            <person name="Miller A.N."/>
            <person name="Grigoriev I.V."/>
            <person name="Debuchy R."/>
            <person name="Gladieux P."/>
            <person name="Thoren M.H."/>
            <person name="Johannesson H."/>
        </authorList>
    </citation>
    <scope>NUCLEOTIDE SEQUENCE</scope>
    <source>
        <strain evidence="3">CBS 315.58</strain>
    </source>
</reference>
<keyword evidence="2" id="KW-1133">Transmembrane helix</keyword>
<protein>
    <submittedName>
        <fullName evidence="3">Uncharacterized protein</fullName>
    </submittedName>
</protein>
<feature type="transmembrane region" description="Helical" evidence="2">
    <location>
        <begin position="451"/>
        <end position="479"/>
    </location>
</feature>
<feature type="transmembrane region" description="Helical" evidence="2">
    <location>
        <begin position="422"/>
        <end position="445"/>
    </location>
</feature>